<dbReference type="EMBL" id="NQYH01000009">
    <property type="protein sequence ID" value="RIY40345.1"/>
    <property type="molecule type" value="Genomic_DNA"/>
</dbReference>
<evidence type="ECO:0000256" key="1">
    <source>
        <dbReference type="SAM" id="Phobius"/>
    </source>
</evidence>
<evidence type="ECO:0000313" key="2">
    <source>
        <dbReference type="EMBL" id="RIY40345.1"/>
    </source>
</evidence>
<dbReference type="RefSeq" id="WP_119516426.1">
    <property type="nucleotide sequence ID" value="NZ_NQYH01000009.1"/>
</dbReference>
<organism evidence="2 3">
    <name type="scientific">Neopusillimonas maritima</name>
    <dbReference type="NCBI Taxonomy" id="2026239"/>
    <lineage>
        <taxon>Bacteria</taxon>
        <taxon>Pseudomonadati</taxon>
        <taxon>Pseudomonadota</taxon>
        <taxon>Betaproteobacteria</taxon>
        <taxon>Burkholderiales</taxon>
        <taxon>Alcaligenaceae</taxon>
        <taxon>Neopusillimonas</taxon>
    </lineage>
</organism>
<dbReference type="Proteomes" id="UP000266206">
    <property type="component" value="Unassembled WGS sequence"/>
</dbReference>
<accession>A0A3A1YRQ9</accession>
<keyword evidence="1" id="KW-0472">Membrane</keyword>
<dbReference type="Pfam" id="PF11804">
    <property type="entry name" value="DUF3325"/>
    <property type="match status" value="1"/>
</dbReference>
<keyword evidence="1" id="KW-0812">Transmembrane</keyword>
<dbReference type="InterPro" id="IPR021762">
    <property type="entry name" value="DUF3325"/>
</dbReference>
<dbReference type="AlphaFoldDB" id="A0A3A1YRQ9"/>
<evidence type="ECO:0008006" key="4">
    <source>
        <dbReference type="Google" id="ProtNLM"/>
    </source>
</evidence>
<sequence>MPISNLALCLAGFILLALSMNRHFEVVFGGPVTAPFSLAFRVTGWVILALAATQSIQHEGTSIGLAMWVGELGVAAMLVALLLTYGSRRLVISAGALALLAALML</sequence>
<evidence type="ECO:0000313" key="3">
    <source>
        <dbReference type="Proteomes" id="UP000266206"/>
    </source>
</evidence>
<proteinExistence type="predicted"/>
<dbReference type="OrthoDB" id="8858882at2"/>
<reference evidence="2 3" key="1">
    <citation type="submission" date="2017-08" db="EMBL/GenBank/DDBJ databases">
        <title>Pusillimonas indicus sp. nov., a member of the family Alcaligenaceae isolated from surface seawater.</title>
        <authorList>
            <person name="Li J."/>
        </authorList>
    </citation>
    <scope>NUCLEOTIDE SEQUENCE [LARGE SCALE GENOMIC DNA]</scope>
    <source>
        <strain evidence="2 3">L52-1-41</strain>
    </source>
</reference>
<comment type="caution">
    <text evidence="2">The sequence shown here is derived from an EMBL/GenBank/DDBJ whole genome shotgun (WGS) entry which is preliminary data.</text>
</comment>
<feature type="transmembrane region" description="Helical" evidence="1">
    <location>
        <begin position="63"/>
        <end position="83"/>
    </location>
</feature>
<gene>
    <name evidence="2" type="ORF">CJP73_10785</name>
</gene>
<protein>
    <recommendedName>
        <fullName evidence="4">DUF3325 domain-containing protein</fullName>
    </recommendedName>
</protein>
<keyword evidence="1" id="KW-1133">Transmembrane helix</keyword>
<name>A0A3A1YRQ9_9BURK</name>